<keyword evidence="2 3" id="KW-0238">DNA-binding</keyword>
<dbReference type="PANTHER" id="PTHR43479">
    <property type="entry name" value="ACREF/ENVCD OPERON REPRESSOR-RELATED"/>
    <property type="match status" value="1"/>
</dbReference>
<dbReference type="InterPro" id="IPR036271">
    <property type="entry name" value="Tet_transcr_reg_TetR-rel_C_sf"/>
</dbReference>
<feature type="domain" description="HTH tetR-type" evidence="4">
    <location>
        <begin position="9"/>
        <end position="69"/>
    </location>
</feature>
<dbReference type="RefSeq" id="WP_076757201.1">
    <property type="nucleotide sequence ID" value="NZ_FTPL01000001.1"/>
</dbReference>
<keyword evidence="6" id="KW-1185">Reference proteome</keyword>
<dbReference type="OrthoDB" id="9814200at2"/>
<dbReference type="SUPFAM" id="SSF48498">
    <property type="entry name" value="Tetracyclin repressor-like, C-terminal domain"/>
    <property type="match status" value="1"/>
</dbReference>
<feature type="DNA-binding region" description="H-T-H motif" evidence="3">
    <location>
        <begin position="32"/>
        <end position="51"/>
    </location>
</feature>
<dbReference type="PROSITE" id="PS50977">
    <property type="entry name" value="HTH_TETR_2"/>
    <property type="match status" value="1"/>
</dbReference>
<dbReference type="Gene3D" id="1.10.357.10">
    <property type="entry name" value="Tetracycline Repressor, domain 2"/>
    <property type="match status" value="1"/>
</dbReference>
<evidence type="ECO:0000313" key="5">
    <source>
        <dbReference type="EMBL" id="SIT73413.1"/>
    </source>
</evidence>
<evidence type="ECO:0000256" key="3">
    <source>
        <dbReference type="PROSITE-ProRule" id="PRU00335"/>
    </source>
</evidence>
<dbReference type="SUPFAM" id="SSF46689">
    <property type="entry name" value="Homeodomain-like"/>
    <property type="match status" value="1"/>
</dbReference>
<dbReference type="InterPro" id="IPR009057">
    <property type="entry name" value="Homeodomain-like_sf"/>
</dbReference>
<dbReference type="GO" id="GO:0003677">
    <property type="term" value="F:DNA binding"/>
    <property type="evidence" value="ECO:0007669"/>
    <property type="project" value="UniProtKB-UniRule"/>
</dbReference>
<name>A0A1U7PIF1_9BACI</name>
<protein>
    <submittedName>
        <fullName evidence="5">Transcriptional regulator, TetR family</fullName>
    </submittedName>
</protein>
<dbReference type="Proteomes" id="UP000187550">
    <property type="component" value="Unassembled WGS sequence"/>
</dbReference>
<evidence type="ECO:0000256" key="2">
    <source>
        <dbReference type="ARBA" id="ARBA00023125"/>
    </source>
</evidence>
<dbReference type="EMBL" id="FTPL01000001">
    <property type="protein sequence ID" value="SIT73413.1"/>
    <property type="molecule type" value="Genomic_DNA"/>
</dbReference>
<accession>A0A1U7PIF1</accession>
<sequence length="200" mass="23207">MDARLKRGQKTKRKITETAIALFHERGFNNVTVDEIVTKTNTSKGAFYNHFASKHEVFAEQFKQIDQFYVDHLVPQLDAKKPVMDRLAQFLDLQMTYIQNEIGWDVTRTIYEQELSTERSSYFLNPDRPLYGILLDLCQEGIDNGEFKPGYTAHDIVTVLIHAMRGVLYNWSLNRGKISLKDEQRVLFGVVLEGLFRSEL</sequence>
<evidence type="ECO:0000259" key="4">
    <source>
        <dbReference type="PROSITE" id="PS50977"/>
    </source>
</evidence>
<dbReference type="InterPro" id="IPR050624">
    <property type="entry name" value="HTH-type_Tx_Regulator"/>
</dbReference>
<dbReference type="InterPro" id="IPR001647">
    <property type="entry name" value="HTH_TetR"/>
</dbReference>
<proteinExistence type="predicted"/>
<organism evidence="5 6">
    <name type="scientific">Edaphobacillus lindanitolerans</name>
    <dbReference type="NCBI Taxonomy" id="550447"/>
    <lineage>
        <taxon>Bacteria</taxon>
        <taxon>Bacillati</taxon>
        <taxon>Bacillota</taxon>
        <taxon>Bacilli</taxon>
        <taxon>Bacillales</taxon>
        <taxon>Bacillaceae</taxon>
        <taxon>Edaphobacillus</taxon>
    </lineage>
</organism>
<dbReference type="PRINTS" id="PR00455">
    <property type="entry name" value="HTHTETR"/>
</dbReference>
<dbReference type="PANTHER" id="PTHR43479:SF11">
    <property type="entry name" value="ACREF_ENVCD OPERON REPRESSOR-RELATED"/>
    <property type="match status" value="1"/>
</dbReference>
<dbReference type="Pfam" id="PF00440">
    <property type="entry name" value="TetR_N"/>
    <property type="match status" value="1"/>
</dbReference>
<dbReference type="AlphaFoldDB" id="A0A1U7PIF1"/>
<evidence type="ECO:0000313" key="6">
    <source>
        <dbReference type="Proteomes" id="UP000187550"/>
    </source>
</evidence>
<keyword evidence="1" id="KW-0678">Repressor</keyword>
<reference evidence="6" key="1">
    <citation type="submission" date="2017-01" db="EMBL/GenBank/DDBJ databases">
        <authorList>
            <person name="Varghese N."/>
            <person name="Submissions S."/>
        </authorList>
    </citation>
    <scope>NUCLEOTIDE SEQUENCE [LARGE SCALE GENOMIC DNA]</scope>
    <source>
        <strain evidence="6">MNA4</strain>
    </source>
</reference>
<dbReference type="STRING" id="550447.SAMN05428946_0980"/>
<gene>
    <name evidence="5" type="ORF">SAMN05428946_0980</name>
</gene>
<evidence type="ECO:0000256" key="1">
    <source>
        <dbReference type="ARBA" id="ARBA00022491"/>
    </source>
</evidence>